<dbReference type="AlphaFoldDB" id="A0A125T1M0"/>
<feature type="non-terminal residue" evidence="3">
    <location>
        <position position="1"/>
    </location>
</feature>
<feature type="signal peptide" evidence="2">
    <location>
        <begin position="1"/>
        <end position="24"/>
    </location>
</feature>
<protein>
    <submittedName>
        <fullName evidence="3">Ranslation eleongation factor 1 alpha</fullName>
    </submittedName>
</protein>
<name>A0A125T1M0_9PEZI</name>
<accession>A0A125T1M0</accession>
<evidence type="ECO:0000256" key="1">
    <source>
        <dbReference type="SAM" id="MobiDB-lite"/>
    </source>
</evidence>
<feature type="chain" id="PRO_5007180201" evidence="2">
    <location>
        <begin position="25"/>
        <end position="82"/>
    </location>
</feature>
<feature type="region of interest" description="Disordered" evidence="1">
    <location>
        <begin position="45"/>
        <end position="82"/>
    </location>
</feature>
<feature type="compositionally biased region" description="Polar residues" evidence="1">
    <location>
        <begin position="48"/>
        <end position="60"/>
    </location>
</feature>
<sequence length="82" mass="9145">CWVLRRICLITLVRGNFLVGLARAKPRLVFGKISASGFFVTGVRPTRTPLTNASSHSRSSMRPYANHRHNRKPLSSVRVPSS</sequence>
<evidence type="ECO:0000313" key="3">
    <source>
        <dbReference type="EMBL" id="BAU51725.1"/>
    </source>
</evidence>
<keyword evidence="2" id="KW-0732">Signal</keyword>
<reference evidence="3" key="1">
    <citation type="submission" date="2016-01" db="EMBL/GenBank/DDBJ databases">
        <title>First report of twig blight on chinese magnolia vain caused by Botryosphaeria dothidea in Korea.</title>
        <authorList>
            <person name="Park S."/>
            <person name="Kim S."/>
            <person name="Lee S."/>
            <person name="Kang Y."/>
            <person name="Jung H."/>
        </authorList>
    </citation>
    <scope>NUCLEOTIDE SEQUENCE</scope>
    <source>
        <strain evidence="3">PPL01</strain>
    </source>
</reference>
<proteinExistence type="predicted"/>
<evidence type="ECO:0000256" key="2">
    <source>
        <dbReference type="SAM" id="SignalP"/>
    </source>
</evidence>
<organism evidence="3">
    <name type="scientific">Botryosphaeria dothidea</name>
    <dbReference type="NCBI Taxonomy" id="55169"/>
    <lineage>
        <taxon>Eukaryota</taxon>
        <taxon>Fungi</taxon>
        <taxon>Dikarya</taxon>
        <taxon>Ascomycota</taxon>
        <taxon>Pezizomycotina</taxon>
        <taxon>Dothideomycetes</taxon>
        <taxon>Dothideomycetes incertae sedis</taxon>
        <taxon>Botryosphaeriales</taxon>
        <taxon>Botryosphaeriaceae</taxon>
        <taxon>Botryosphaeria</taxon>
    </lineage>
</organism>
<dbReference type="EMBL" id="LC120691">
    <property type="protein sequence ID" value="BAU51725.1"/>
    <property type="molecule type" value="Genomic_DNA"/>
</dbReference>
<feature type="non-terminal residue" evidence="3">
    <location>
        <position position="82"/>
    </location>
</feature>